<comment type="caution">
    <text evidence="2">The sequence shown here is derived from an EMBL/GenBank/DDBJ whole genome shotgun (WGS) entry which is preliminary data.</text>
</comment>
<evidence type="ECO:0000313" key="2">
    <source>
        <dbReference type="EMBL" id="MBM7588550.1"/>
    </source>
</evidence>
<dbReference type="Pfam" id="PF11079">
    <property type="entry name" value="YqhG"/>
    <property type="match status" value="1"/>
</dbReference>
<name>A0A938XZU7_9BACL</name>
<accession>A0A938XZU7</accession>
<reference evidence="2" key="1">
    <citation type="submission" date="2021-01" db="EMBL/GenBank/DDBJ databases">
        <title>Genomic Encyclopedia of Type Strains, Phase IV (KMG-IV): sequencing the most valuable type-strain genomes for metagenomic binning, comparative biology and taxonomic classification.</title>
        <authorList>
            <person name="Goeker M."/>
        </authorList>
    </citation>
    <scope>NUCLEOTIDE SEQUENCE</scope>
    <source>
        <strain evidence="2">DSM 25523</strain>
    </source>
</reference>
<gene>
    <name evidence="2" type="ORF">JOD01_000136</name>
</gene>
<feature type="compositionally biased region" description="Basic and acidic residues" evidence="1">
    <location>
        <begin position="235"/>
        <end position="250"/>
    </location>
</feature>
<proteinExistence type="predicted"/>
<feature type="compositionally biased region" description="Polar residues" evidence="1">
    <location>
        <begin position="253"/>
        <end position="262"/>
    </location>
</feature>
<dbReference type="EMBL" id="JAFBEB010000001">
    <property type="protein sequence ID" value="MBM7588550.1"/>
    <property type="molecule type" value="Genomic_DNA"/>
</dbReference>
<dbReference type="Proteomes" id="UP000717624">
    <property type="component" value="Unassembled WGS sequence"/>
</dbReference>
<evidence type="ECO:0000313" key="3">
    <source>
        <dbReference type="Proteomes" id="UP000717624"/>
    </source>
</evidence>
<evidence type="ECO:0000256" key="1">
    <source>
        <dbReference type="SAM" id="MobiDB-lite"/>
    </source>
</evidence>
<dbReference type="InterPro" id="IPR024562">
    <property type="entry name" value="YqhG"/>
</dbReference>
<protein>
    <submittedName>
        <fullName evidence="2">Uncharacterized protein</fullName>
    </submittedName>
</protein>
<feature type="compositionally biased region" description="Basic and acidic residues" evidence="1">
    <location>
        <begin position="312"/>
        <end position="321"/>
    </location>
</feature>
<dbReference type="RefSeq" id="WP_204516300.1">
    <property type="nucleotide sequence ID" value="NZ_BAABIN010000009.1"/>
</dbReference>
<dbReference type="AlphaFoldDB" id="A0A938XZU7"/>
<feature type="region of interest" description="Disordered" evidence="1">
    <location>
        <begin position="235"/>
        <end position="262"/>
    </location>
</feature>
<feature type="region of interest" description="Disordered" evidence="1">
    <location>
        <begin position="300"/>
        <end position="321"/>
    </location>
</feature>
<sequence>MNQLEVRQYVEKYFAAFSAHVIEAHPDYLTVKLPPEVDKDIGNRPFYWSWVEKMNITPQPMILTFLFHPDRPPEGIRHEPLQFGSARLLQIFQSAAKHGRFVCLYEQGQAQPGLTRRSTALTPWLGVNLKLSFICDKKRDILLYLGVNLHQPRIVHHFYPFLRTRLLSPAIPDYYYTLERNIDLQQAAAMIRQEVEHVIAQEDAQWAAEARKRLQEELDILEAYYAELALREAEVDDEPPKEQEVVEHKPSPTADSLSPQVSPQIVRNTHAEEAVPEAVDLEQFRTNGGRILDFLRQNGIPESVPTDQPQPEWKKSTPEEEKERRIAELRWQYEPRIEVNLINAGLFYLQSSPTVVADNLRGNM</sequence>
<organism evidence="2 3">
    <name type="scientific">Brevibacillus fulvus</name>
    <dbReference type="NCBI Taxonomy" id="1125967"/>
    <lineage>
        <taxon>Bacteria</taxon>
        <taxon>Bacillati</taxon>
        <taxon>Bacillota</taxon>
        <taxon>Bacilli</taxon>
        <taxon>Bacillales</taxon>
        <taxon>Paenibacillaceae</taxon>
        <taxon>Brevibacillus</taxon>
    </lineage>
</organism>
<keyword evidence="3" id="KW-1185">Reference proteome</keyword>